<dbReference type="AlphaFoldDB" id="A0A161YJ05"/>
<dbReference type="PANTHER" id="PTHR43679:SF2">
    <property type="entry name" value="OCTANOYL-[GCVH]:PROTEIN N-OCTANOYLTRANSFERASE"/>
    <property type="match status" value="1"/>
</dbReference>
<dbReference type="InterPro" id="IPR004143">
    <property type="entry name" value="BPL_LPL_catalytic"/>
</dbReference>
<dbReference type="PROSITE" id="PS51733">
    <property type="entry name" value="BPL_LPL_CATALYTIC"/>
    <property type="match status" value="1"/>
</dbReference>
<sequence length="550" mass="58016">MCTVAGSGTSVARPVAPTAAAATTGGASWDPVVAATNDAHRSRTTSATSLPSGPIATLRPVSSVRCGASPGATGGWAASGRAPDGTVVATSLLPLPPTSIATSQRGGPEGAARGCARLSVRAGSTSGVQVTPHSGMKFQNRTRLRRKLPHVSGNSVPSAPRARGAVLLGGYSSLWFTSRVLGGRGGPRWGRACVARRTVVTMRGEYKVPGGKLVAVDVETDDGRLSRVALSGDFFLEPDDALEDINAALTGLPETSTVADLTRAVESVLTDDITMVGFSPEAVAIAVRRALGHATGWDDHVFEIIHEGPEQPAMHLALDQVLTEELDAGRRRPTLRIWEWGAPAVIIGSFQSLRNEVDPAGADKHGITVVRRISGGGAMFVEPGNTITYSLTVPASLVEGLSFERSYAFLDDWVLGALADVGVEATYKPLNDIASPAGKIAGAAQKRLRGGAVLHHVTMAYDIDADKMLEVLRIGREKMSDKGTKSANKRVDPLRSQTGMAREDVIEAFKAHFRSRYRTVEGGVTPDERAQAEELVRTKFGTPEWTARVP</sequence>
<dbReference type="STRING" id="43678.OJAG_09910"/>
<dbReference type="InterPro" id="IPR050664">
    <property type="entry name" value="Octanoyltrans_LipM/LipL"/>
</dbReference>
<dbReference type="Proteomes" id="UP000076447">
    <property type="component" value="Unassembled WGS sequence"/>
</dbReference>
<gene>
    <name evidence="2" type="primary">lplJ</name>
    <name evidence="2" type="ORF">OJAG_09910</name>
</gene>
<dbReference type="Gene3D" id="3.30.390.50">
    <property type="entry name" value="CO dehydrogenase flavoprotein, C-terminal domain"/>
    <property type="match status" value="1"/>
</dbReference>
<proteinExistence type="predicted"/>
<comment type="caution">
    <text evidence="2">The sequence shown here is derived from an EMBL/GenBank/DDBJ whole genome shotgun (WGS) entry which is preliminary data.</text>
</comment>
<dbReference type="CDD" id="cd16443">
    <property type="entry name" value="LplA"/>
    <property type="match status" value="1"/>
</dbReference>
<reference evidence="2 3" key="1">
    <citation type="submission" date="2016-01" db="EMBL/GenBank/DDBJ databases">
        <title>Genome sequence of Oerskovia enterophila VJag, an agar and cellulose degrading bacterium.</title>
        <authorList>
            <person name="Poehlein A."/>
            <person name="Jag V."/>
            <person name="Bengelsdorf F."/>
            <person name="Duerre P."/>
            <person name="Daniel R."/>
        </authorList>
    </citation>
    <scope>NUCLEOTIDE SEQUENCE [LARGE SCALE GENOMIC DNA]</scope>
    <source>
        <strain evidence="2 3">VJag</strain>
    </source>
</reference>
<evidence type="ECO:0000313" key="2">
    <source>
        <dbReference type="EMBL" id="KZM36278.1"/>
    </source>
</evidence>
<dbReference type="GO" id="GO:0016874">
    <property type="term" value="F:ligase activity"/>
    <property type="evidence" value="ECO:0007669"/>
    <property type="project" value="UniProtKB-KW"/>
</dbReference>
<dbReference type="Pfam" id="PF21948">
    <property type="entry name" value="LplA-B_cat"/>
    <property type="match status" value="1"/>
</dbReference>
<dbReference type="Gene3D" id="3.30.930.10">
    <property type="entry name" value="Bira Bifunctional Protein, Domain 2"/>
    <property type="match status" value="1"/>
</dbReference>
<evidence type="ECO:0000259" key="1">
    <source>
        <dbReference type="PROSITE" id="PS51733"/>
    </source>
</evidence>
<evidence type="ECO:0000313" key="3">
    <source>
        <dbReference type="Proteomes" id="UP000076447"/>
    </source>
</evidence>
<dbReference type="EC" id="2.7.7.63" evidence="2"/>
<dbReference type="SUPFAM" id="SSF55681">
    <property type="entry name" value="Class II aaRS and biotin synthetases"/>
    <property type="match status" value="1"/>
</dbReference>
<accession>A0A161YJ05</accession>
<dbReference type="EMBL" id="LRIE01000055">
    <property type="protein sequence ID" value="KZM36278.1"/>
    <property type="molecule type" value="Genomic_DNA"/>
</dbReference>
<dbReference type="PANTHER" id="PTHR43679">
    <property type="entry name" value="OCTANOYLTRANSFERASE LIPM-RELATED"/>
    <property type="match status" value="1"/>
</dbReference>
<dbReference type="PATRIC" id="fig|43678.3.peg.1038"/>
<keyword evidence="2" id="KW-0548">Nucleotidyltransferase</keyword>
<keyword evidence="2" id="KW-0808">Transferase</keyword>
<protein>
    <submittedName>
        <fullName evidence="2">Lipoate-protein ligase LplJ</fullName>
        <ecNumber evidence="2">2.7.7.63</ecNumber>
    </submittedName>
</protein>
<name>A0A161YJ05_9CELL</name>
<organism evidence="2 3">
    <name type="scientific">Oerskovia enterophila</name>
    <dbReference type="NCBI Taxonomy" id="43678"/>
    <lineage>
        <taxon>Bacteria</taxon>
        <taxon>Bacillati</taxon>
        <taxon>Actinomycetota</taxon>
        <taxon>Actinomycetes</taxon>
        <taxon>Micrococcales</taxon>
        <taxon>Cellulomonadaceae</taxon>
        <taxon>Oerskovia</taxon>
    </lineage>
</organism>
<keyword evidence="2" id="KW-0436">Ligase</keyword>
<feature type="domain" description="BPL/LPL catalytic" evidence="1">
    <location>
        <begin position="329"/>
        <end position="521"/>
    </location>
</feature>
<dbReference type="GO" id="GO:0016779">
    <property type="term" value="F:nucleotidyltransferase activity"/>
    <property type="evidence" value="ECO:0007669"/>
    <property type="project" value="UniProtKB-KW"/>
</dbReference>
<dbReference type="InterPro" id="IPR045864">
    <property type="entry name" value="aa-tRNA-synth_II/BPL/LPL"/>
</dbReference>